<dbReference type="OrthoDB" id="8256480at2"/>
<evidence type="ECO:0000313" key="2">
    <source>
        <dbReference type="EMBL" id="MVT75366.1"/>
    </source>
</evidence>
<protein>
    <submittedName>
        <fullName evidence="2">Uncharacterized protein</fullName>
    </submittedName>
</protein>
<sequence length="70" mass="7707">MQSPRIALPQAPSLRAERSNPESFRSDSLDCFVARAPRNDGLRGLRLTSSPLTAAQCSRRATFAFSRGQQ</sequence>
<comment type="caution">
    <text evidence="2">The sequence shown here is derived from an EMBL/GenBank/DDBJ whole genome shotgun (WGS) entry which is preliminary data.</text>
</comment>
<dbReference type="EMBL" id="WQNE01000017">
    <property type="protein sequence ID" value="MVT75366.1"/>
    <property type="molecule type" value="Genomic_DNA"/>
</dbReference>
<reference evidence="2 3" key="1">
    <citation type="submission" date="2019-12" db="EMBL/GenBank/DDBJ databases">
        <title>Draft genome sequences Bradyrhizobium cajani AMBPC1010, Bradyrhizobium pachyrhizi AMBPC1040 and Bradyrhizobium yuanmingense ALSPC3051, three plant growth promoting strains isolated from nodules of Cajanus cajan L. in Dominican Republic.</title>
        <authorList>
            <person name="Flores-Felix J.D."/>
            <person name="Araujo J."/>
            <person name="Diaz-Alcantara C."/>
            <person name="Gonzalez-Andres F."/>
            <person name="Velazquez E."/>
        </authorList>
    </citation>
    <scope>NUCLEOTIDE SEQUENCE [LARGE SCALE GENOMIC DNA]</scope>
    <source>
        <strain evidence="2 3">1010</strain>
    </source>
</reference>
<organism evidence="2 3">
    <name type="scientific">Bradyrhizobium cajani</name>
    <dbReference type="NCBI Taxonomy" id="1928661"/>
    <lineage>
        <taxon>Bacteria</taxon>
        <taxon>Pseudomonadati</taxon>
        <taxon>Pseudomonadota</taxon>
        <taxon>Alphaproteobacteria</taxon>
        <taxon>Hyphomicrobiales</taxon>
        <taxon>Nitrobacteraceae</taxon>
        <taxon>Bradyrhizobium</taxon>
    </lineage>
</organism>
<evidence type="ECO:0000313" key="3">
    <source>
        <dbReference type="Proteomes" id="UP000449969"/>
    </source>
</evidence>
<evidence type="ECO:0000256" key="1">
    <source>
        <dbReference type="SAM" id="MobiDB-lite"/>
    </source>
</evidence>
<name>A0A844TAS9_9BRAD</name>
<dbReference type="AlphaFoldDB" id="A0A844TAS9"/>
<accession>A0A844TAS9</accession>
<proteinExistence type="predicted"/>
<feature type="compositionally biased region" description="Basic and acidic residues" evidence="1">
    <location>
        <begin position="15"/>
        <end position="26"/>
    </location>
</feature>
<gene>
    <name evidence="2" type="ORF">GPL20_20390</name>
</gene>
<feature type="region of interest" description="Disordered" evidence="1">
    <location>
        <begin position="1"/>
        <end position="26"/>
    </location>
</feature>
<dbReference type="Proteomes" id="UP000449969">
    <property type="component" value="Unassembled WGS sequence"/>
</dbReference>
<keyword evidence="3" id="KW-1185">Reference proteome</keyword>